<evidence type="ECO:0000256" key="1">
    <source>
        <dbReference type="ARBA" id="ARBA00007584"/>
    </source>
</evidence>
<feature type="coiled-coil region" evidence="3">
    <location>
        <begin position="141"/>
        <end position="189"/>
    </location>
</feature>
<evidence type="ECO:0000256" key="2">
    <source>
        <dbReference type="ARBA" id="ARBA00023054"/>
    </source>
</evidence>
<evidence type="ECO:0000256" key="3">
    <source>
        <dbReference type="SAM" id="Coils"/>
    </source>
</evidence>
<dbReference type="OrthoDB" id="2129069at2759"/>
<keyword evidence="2 3" id="KW-0175">Coiled coil</keyword>
<accession>A0A1X2HNT3</accession>
<dbReference type="GO" id="GO:0005739">
    <property type="term" value="C:mitochondrion"/>
    <property type="evidence" value="ECO:0007669"/>
    <property type="project" value="TreeGrafter"/>
</dbReference>
<dbReference type="Pfam" id="PF07047">
    <property type="entry name" value="OPA3"/>
    <property type="match status" value="1"/>
</dbReference>
<evidence type="ECO:0000313" key="5">
    <source>
        <dbReference type="Proteomes" id="UP000242180"/>
    </source>
</evidence>
<dbReference type="GO" id="GO:0019216">
    <property type="term" value="P:regulation of lipid metabolic process"/>
    <property type="evidence" value="ECO:0007669"/>
    <property type="project" value="TreeGrafter"/>
</dbReference>
<evidence type="ECO:0000313" key="4">
    <source>
        <dbReference type="EMBL" id="ORZ01007.1"/>
    </source>
</evidence>
<proteinExistence type="inferred from homology"/>
<dbReference type="OMA" id="WAEFEGT"/>
<comment type="caution">
    <text evidence="4">The sequence shown here is derived from an EMBL/GenBank/DDBJ whole genome shotgun (WGS) entry which is preliminary data.</text>
</comment>
<organism evidence="4 5">
    <name type="scientific">Syncephalastrum racemosum</name>
    <name type="common">Filamentous fungus</name>
    <dbReference type="NCBI Taxonomy" id="13706"/>
    <lineage>
        <taxon>Eukaryota</taxon>
        <taxon>Fungi</taxon>
        <taxon>Fungi incertae sedis</taxon>
        <taxon>Mucoromycota</taxon>
        <taxon>Mucoromycotina</taxon>
        <taxon>Mucoromycetes</taxon>
        <taxon>Mucorales</taxon>
        <taxon>Syncephalastraceae</taxon>
        <taxon>Syncephalastrum</taxon>
    </lineage>
</organism>
<dbReference type="FunCoup" id="A0A1X2HNT3">
    <property type="interactions" value="309"/>
</dbReference>
<dbReference type="InterPro" id="IPR010754">
    <property type="entry name" value="OPA3-like"/>
</dbReference>
<comment type="similarity">
    <text evidence="1">Belongs to the OPA3 family.</text>
</comment>
<protein>
    <submittedName>
        <fullName evidence="4">Optic atrophy 3 protein-domain-containing protein</fullName>
    </submittedName>
</protein>
<reference evidence="4 5" key="1">
    <citation type="submission" date="2016-07" db="EMBL/GenBank/DDBJ databases">
        <title>Pervasive Adenine N6-methylation of Active Genes in Fungi.</title>
        <authorList>
            <consortium name="DOE Joint Genome Institute"/>
            <person name="Mondo S.J."/>
            <person name="Dannebaum R.O."/>
            <person name="Kuo R.C."/>
            <person name="Labutti K."/>
            <person name="Haridas S."/>
            <person name="Kuo A."/>
            <person name="Salamov A."/>
            <person name="Ahrendt S.R."/>
            <person name="Lipzen A."/>
            <person name="Sullivan W."/>
            <person name="Andreopoulos W.B."/>
            <person name="Clum A."/>
            <person name="Lindquist E."/>
            <person name="Daum C."/>
            <person name="Ramamoorthy G.K."/>
            <person name="Gryganskyi A."/>
            <person name="Culley D."/>
            <person name="Magnuson J.K."/>
            <person name="James T.Y."/>
            <person name="O'Malley M.A."/>
            <person name="Stajich J.E."/>
            <person name="Spatafora J.W."/>
            <person name="Visel A."/>
            <person name="Grigoriev I.V."/>
        </authorList>
    </citation>
    <scope>NUCLEOTIDE SEQUENCE [LARGE SCALE GENOMIC DNA]</scope>
    <source>
        <strain evidence="4 5">NRRL 2496</strain>
    </source>
</reference>
<dbReference type="PANTHER" id="PTHR12499">
    <property type="entry name" value="OPTIC ATROPHY 3 PROTEIN OPA3"/>
    <property type="match status" value="1"/>
</dbReference>
<keyword evidence="5" id="KW-1185">Reference proteome</keyword>
<name>A0A1X2HNT3_SYNRA</name>
<sequence length="221" mass="25235">MSERLLSHYFQSAHFIAFTFAQQNPASLLDKHQPNMSTLKLGSLLIRTLAKPVATSIKTQAKQHPAFREFCIGVAQQSHKLEMTLKMKFLGYKKEVIRPLNDARAVEAGANFLSESFVFGVAASIIIAEQWRSHYTAKERRNYVDDALENLESDRADMKEEVKTMRDNMNLLEERVQLMQDENDRLRKVLDEVLSVSLGLKPHSQYEQPTVVRLPGVSTEN</sequence>
<dbReference type="EMBL" id="MCGN01000002">
    <property type="protein sequence ID" value="ORZ01007.1"/>
    <property type="molecule type" value="Genomic_DNA"/>
</dbReference>
<dbReference type="PANTHER" id="PTHR12499:SF0">
    <property type="entry name" value="OPTIC ATROPHY 3 PROTEIN"/>
    <property type="match status" value="1"/>
</dbReference>
<dbReference type="Proteomes" id="UP000242180">
    <property type="component" value="Unassembled WGS sequence"/>
</dbReference>
<dbReference type="AlphaFoldDB" id="A0A1X2HNT3"/>
<dbReference type="InParanoid" id="A0A1X2HNT3"/>
<gene>
    <name evidence="4" type="ORF">BCR43DRAFT_486216</name>
</gene>